<dbReference type="PANTHER" id="PTHR35007:SF3">
    <property type="entry name" value="POSSIBLE CONSERVED ALANINE RICH MEMBRANE PROTEIN"/>
    <property type="match status" value="1"/>
</dbReference>
<dbReference type="Pfam" id="PF00482">
    <property type="entry name" value="T2SSF"/>
    <property type="match status" value="1"/>
</dbReference>
<keyword evidence="4 6" id="KW-1133">Transmembrane helix</keyword>
<dbReference type="InParanoid" id="A0A2T0GWF9"/>
<organism evidence="8 9">
    <name type="scientific">Actinopolyspora mortivallis</name>
    <dbReference type="NCBI Taxonomy" id="33906"/>
    <lineage>
        <taxon>Bacteria</taxon>
        <taxon>Bacillati</taxon>
        <taxon>Actinomycetota</taxon>
        <taxon>Actinomycetes</taxon>
        <taxon>Actinopolysporales</taxon>
        <taxon>Actinopolysporaceae</taxon>
        <taxon>Actinopolyspora</taxon>
    </lineage>
</organism>
<comment type="subcellular location">
    <subcellularLocation>
        <location evidence="1">Cell membrane</location>
        <topology evidence="1">Multi-pass membrane protein</topology>
    </subcellularLocation>
</comment>
<dbReference type="AlphaFoldDB" id="A0A2T0GWF9"/>
<sequence length="144" mass="15295">MRSAAGWNLFAAGVRAGLSTPVLLREVAGEFEGRAAEVLNEVARALELGSDPVAAWEPASRVPETAELAGAARRSARSGSGLALAAEELSARAWEEVREEAEARVRRTEVWVTAPLGLCFLPAFFCLGVLPVVLGMVHGLELTR</sequence>
<evidence type="ECO:0000256" key="1">
    <source>
        <dbReference type="ARBA" id="ARBA00004651"/>
    </source>
</evidence>
<keyword evidence="9" id="KW-1185">Reference proteome</keyword>
<evidence type="ECO:0000259" key="7">
    <source>
        <dbReference type="Pfam" id="PF00482"/>
    </source>
</evidence>
<reference evidence="8 9" key="1">
    <citation type="submission" date="2018-03" db="EMBL/GenBank/DDBJ databases">
        <title>Actinopolyspora mortivallis from Sahara, screening for active biomolecules.</title>
        <authorList>
            <person name="Selama O."/>
            <person name="Wellington E.M.H."/>
            <person name="Hacene H."/>
        </authorList>
    </citation>
    <scope>NUCLEOTIDE SEQUENCE [LARGE SCALE GENOMIC DNA]</scope>
    <source>
        <strain evidence="8 9">M5A</strain>
    </source>
</reference>
<feature type="transmembrane region" description="Helical" evidence="6">
    <location>
        <begin position="110"/>
        <end position="134"/>
    </location>
</feature>
<keyword evidence="3 6" id="KW-0812">Transmembrane</keyword>
<dbReference type="STRING" id="1050202.GCA_000384035_03333"/>
<evidence type="ECO:0000256" key="2">
    <source>
        <dbReference type="ARBA" id="ARBA00022475"/>
    </source>
</evidence>
<proteinExistence type="predicted"/>
<evidence type="ECO:0000256" key="6">
    <source>
        <dbReference type="SAM" id="Phobius"/>
    </source>
</evidence>
<protein>
    <submittedName>
        <fullName evidence="8">Secretion system protein</fullName>
    </submittedName>
</protein>
<keyword evidence="5 6" id="KW-0472">Membrane</keyword>
<comment type="caution">
    <text evidence="8">The sequence shown here is derived from an EMBL/GenBank/DDBJ whole genome shotgun (WGS) entry which is preliminary data.</text>
</comment>
<evidence type="ECO:0000313" key="8">
    <source>
        <dbReference type="EMBL" id="PRW63427.1"/>
    </source>
</evidence>
<evidence type="ECO:0000313" key="9">
    <source>
        <dbReference type="Proteomes" id="UP000239352"/>
    </source>
</evidence>
<gene>
    <name evidence="8" type="ORF">CEP50_10740</name>
</gene>
<accession>A0A2T0GWF9</accession>
<evidence type="ECO:0000256" key="4">
    <source>
        <dbReference type="ARBA" id="ARBA00022989"/>
    </source>
</evidence>
<dbReference type="GO" id="GO:0005886">
    <property type="term" value="C:plasma membrane"/>
    <property type="evidence" value="ECO:0007669"/>
    <property type="project" value="UniProtKB-SubCell"/>
</dbReference>
<dbReference type="PANTHER" id="PTHR35007">
    <property type="entry name" value="INTEGRAL MEMBRANE PROTEIN-RELATED"/>
    <property type="match status" value="1"/>
</dbReference>
<dbReference type="InterPro" id="IPR018076">
    <property type="entry name" value="T2SS_GspF_dom"/>
</dbReference>
<dbReference type="EMBL" id="PVSR01000015">
    <property type="protein sequence ID" value="PRW63427.1"/>
    <property type="molecule type" value="Genomic_DNA"/>
</dbReference>
<name>A0A2T0GWF9_ACTMO</name>
<evidence type="ECO:0000256" key="3">
    <source>
        <dbReference type="ARBA" id="ARBA00022692"/>
    </source>
</evidence>
<evidence type="ECO:0000256" key="5">
    <source>
        <dbReference type="ARBA" id="ARBA00023136"/>
    </source>
</evidence>
<dbReference type="Proteomes" id="UP000239352">
    <property type="component" value="Unassembled WGS sequence"/>
</dbReference>
<feature type="domain" description="Type II secretion system protein GspF" evidence="7">
    <location>
        <begin position="9"/>
        <end position="127"/>
    </location>
</feature>
<keyword evidence="2" id="KW-1003">Cell membrane</keyword>